<gene>
    <name evidence="7" type="ORF">H4W31_008491</name>
</gene>
<dbReference type="PANTHER" id="PTHR42715">
    <property type="entry name" value="BETA-GLUCOSIDASE"/>
    <property type="match status" value="1"/>
</dbReference>
<dbReference type="Pfam" id="PF00933">
    <property type="entry name" value="Glyco_hydro_3"/>
    <property type="match status" value="1"/>
</dbReference>
<dbReference type="Pfam" id="PF14310">
    <property type="entry name" value="Fn3-like"/>
    <property type="match status" value="1"/>
</dbReference>
<dbReference type="Proteomes" id="UP000649753">
    <property type="component" value="Unassembled WGS sequence"/>
</dbReference>
<comment type="similarity">
    <text evidence="1 4">Belongs to the glycosyl hydrolase 3 family.</text>
</comment>
<accession>A0A927R4H2</accession>
<evidence type="ECO:0000313" key="8">
    <source>
        <dbReference type="Proteomes" id="UP000649753"/>
    </source>
</evidence>
<dbReference type="EC" id="3.2.1.21" evidence="7"/>
<dbReference type="Gene3D" id="3.40.50.1700">
    <property type="entry name" value="Glycoside hydrolase family 3 C-terminal domain"/>
    <property type="match status" value="2"/>
</dbReference>
<dbReference type="InterPro" id="IPR036881">
    <property type="entry name" value="Glyco_hydro_3_C_sf"/>
</dbReference>
<dbReference type="InterPro" id="IPR050288">
    <property type="entry name" value="Cellulose_deg_GH3"/>
</dbReference>
<dbReference type="InterPro" id="IPR036962">
    <property type="entry name" value="Glyco_hydro_3_N_sf"/>
</dbReference>
<dbReference type="EMBL" id="JADBEB010000001">
    <property type="protein sequence ID" value="MBE1492853.1"/>
    <property type="molecule type" value="Genomic_DNA"/>
</dbReference>
<reference evidence="7" key="1">
    <citation type="submission" date="2020-10" db="EMBL/GenBank/DDBJ databases">
        <title>Sequencing the genomes of 1000 actinobacteria strains.</title>
        <authorList>
            <person name="Klenk H.-P."/>
        </authorList>
    </citation>
    <scope>NUCLEOTIDE SEQUENCE</scope>
    <source>
        <strain evidence="7">DSM 46832</strain>
    </source>
</reference>
<comment type="caution">
    <text evidence="7">The sequence shown here is derived from an EMBL/GenBank/DDBJ whole genome shotgun (WGS) entry which is preliminary data.</text>
</comment>
<dbReference type="GO" id="GO:0008422">
    <property type="term" value="F:beta-glucosidase activity"/>
    <property type="evidence" value="ECO:0007669"/>
    <property type="project" value="UniProtKB-EC"/>
</dbReference>
<dbReference type="RefSeq" id="WP_192771696.1">
    <property type="nucleotide sequence ID" value="NZ_JADBEB010000001.1"/>
</dbReference>
<dbReference type="InterPro" id="IPR001764">
    <property type="entry name" value="Glyco_hydro_3_N"/>
</dbReference>
<evidence type="ECO:0000256" key="1">
    <source>
        <dbReference type="ARBA" id="ARBA00005336"/>
    </source>
</evidence>
<keyword evidence="8" id="KW-1185">Reference proteome</keyword>
<keyword evidence="2 4" id="KW-0378">Hydrolase</keyword>
<dbReference type="InterPro" id="IPR013783">
    <property type="entry name" value="Ig-like_fold"/>
</dbReference>
<name>A0A927R4H2_9ACTN</name>
<evidence type="ECO:0000256" key="3">
    <source>
        <dbReference type="ARBA" id="ARBA00023277"/>
    </source>
</evidence>
<evidence type="ECO:0000256" key="5">
    <source>
        <dbReference type="SAM" id="MobiDB-lite"/>
    </source>
</evidence>
<dbReference type="SUPFAM" id="SSF52279">
    <property type="entry name" value="Beta-D-glucan exohydrolase, C-terminal domain"/>
    <property type="match status" value="2"/>
</dbReference>
<evidence type="ECO:0000259" key="6">
    <source>
        <dbReference type="SMART" id="SM01217"/>
    </source>
</evidence>
<sequence>MTVGRRNETVLDGDGRAVGRDEAVYERALATLDLEAKVRLLSGQDFWTLPAIAEIGLDSLVMSDGPIGIRGVRWTPDDPSIALPSPTALAATWDPGLARRAGRLLGAQCRRKGIHLLLAPTVNLHRSPLGGRHFECYSEDPLLTAEIGVGYLTGVQDLGVGATVKHFVANDSETDRFTVDVRVSERALREIYLVPFERIVAAGAWAVMAAYNGVNGSTMTEHGGLLRDLLKDEWGFDGVVVSDWTAARSTAATANGGLDVVMPAAGDPWGAALVAAVRDGTVDEAVVDDKVRRVLRLAGRLGLLDGVPPAVDPSDRPTAGDGAAVAHEVATRSFVLARNADDLLPLDAGRLRRVAVLGALADDARIQGGGSALVAPPHAISPLAGLSAALPDVEIGYAVGADPRLRLPAAGGVQWTPITATLRADDGRVLYRAELDRATVRWMGDLPDGVRPAELASIEISARYTPMAGGTHQLAIDGFGLFTLALDGVELFDGPLFDEAEEPDAVFRSPVERRFDVPVRAGEAVEVRLTRRVVDGLVGYVSFTLGHRGPVPGPVDAAGPAPEVTRPDATTTASGPATTAPDSSGAAEAALLDEAVRVAAGADVAVVVVGTTEEVESEGFDRTSLALPGRQDELVFRVAAANPRTVVVVNAGSPVLMPWADEVAAILLTWFPGQEAGTALADVLLGRAEPGGRLPTTWPRRPEDCPALDTTPTDGVLDYSDGIFVGYRGWQAEPLFPFGHGLGYTDWDYRSLTVETGPDGPVAVVTVRNTGDRVGREVVQVYVGPRVAEPDRPVRWLAGFAAVEAAPGESVTVRVTLPARTAQVWTADGWLTRTGSYRVEAARSLADLRLTAELDL</sequence>
<dbReference type="Gene3D" id="3.20.20.300">
    <property type="entry name" value="Glycoside hydrolase, family 3, N-terminal domain"/>
    <property type="match status" value="1"/>
</dbReference>
<dbReference type="Gene3D" id="2.60.40.10">
    <property type="entry name" value="Immunoglobulins"/>
    <property type="match status" value="1"/>
</dbReference>
<dbReference type="GO" id="GO:0005975">
    <property type="term" value="P:carbohydrate metabolic process"/>
    <property type="evidence" value="ECO:0007669"/>
    <property type="project" value="InterPro"/>
</dbReference>
<dbReference type="SMART" id="SM01217">
    <property type="entry name" value="Fn3_like"/>
    <property type="match status" value="1"/>
</dbReference>
<dbReference type="PROSITE" id="PS00775">
    <property type="entry name" value="GLYCOSYL_HYDROL_F3"/>
    <property type="match status" value="1"/>
</dbReference>
<evidence type="ECO:0000256" key="4">
    <source>
        <dbReference type="RuleBase" id="RU361161"/>
    </source>
</evidence>
<keyword evidence="3" id="KW-0119">Carbohydrate metabolism</keyword>
<dbReference type="InterPro" id="IPR017853">
    <property type="entry name" value="GH"/>
</dbReference>
<dbReference type="SUPFAM" id="SSF51445">
    <property type="entry name" value="(Trans)glycosidases"/>
    <property type="match status" value="1"/>
</dbReference>
<dbReference type="InterPro" id="IPR002772">
    <property type="entry name" value="Glyco_hydro_3_C"/>
</dbReference>
<feature type="region of interest" description="Disordered" evidence="5">
    <location>
        <begin position="551"/>
        <end position="585"/>
    </location>
</feature>
<organism evidence="7 8">
    <name type="scientific">Plantactinospora soyae</name>
    <dbReference type="NCBI Taxonomy" id="1544732"/>
    <lineage>
        <taxon>Bacteria</taxon>
        <taxon>Bacillati</taxon>
        <taxon>Actinomycetota</taxon>
        <taxon>Actinomycetes</taxon>
        <taxon>Micromonosporales</taxon>
        <taxon>Micromonosporaceae</taxon>
        <taxon>Plantactinospora</taxon>
    </lineage>
</organism>
<dbReference type="InterPro" id="IPR019800">
    <property type="entry name" value="Glyco_hydro_3_AS"/>
</dbReference>
<evidence type="ECO:0000313" key="7">
    <source>
        <dbReference type="EMBL" id="MBE1492853.1"/>
    </source>
</evidence>
<dbReference type="InterPro" id="IPR026891">
    <property type="entry name" value="Fn3-like"/>
</dbReference>
<evidence type="ECO:0000256" key="2">
    <source>
        <dbReference type="ARBA" id="ARBA00022801"/>
    </source>
</evidence>
<dbReference type="Pfam" id="PF01915">
    <property type="entry name" value="Glyco_hydro_3_C"/>
    <property type="match status" value="1"/>
</dbReference>
<dbReference type="PANTHER" id="PTHR42715:SF10">
    <property type="entry name" value="BETA-GLUCOSIDASE"/>
    <property type="match status" value="1"/>
</dbReference>
<keyword evidence="4 7" id="KW-0326">Glycosidase</keyword>
<proteinExistence type="inferred from homology"/>
<feature type="compositionally biased region" description="Low complexity" evidence="5">
    <location>
        <begin position="554"/>
        <end position="584"/>
    </location>
</feature>
<dbReference type="AlphaFoldDB" id="A0A927R4H2"/>
<feature type="domain" description="Fibronectin type III-like" evidence="6">
    <location>
        <begin position="777"/>
        <end position="845"/>
    </location>
</feature>
<dbReference type="PRINTS" id="PR00133">
    <property type="entry name" value="GLHYDRLASE3"/>
</dbReference>
<protein>
    <submittedName>
        <fullName evidence="7">Beta-glucosidase</fullName>
        <ecNumber evidence="7">3.2.1.21</ecNumber>
    </submittedName>
</protein>